<reference evidence="10" key="2">
    <citation type="submission" date="2018-02" db="UniProtKB">
        <authorList>
            <consortium name="EnsemblPlants"/>
        </authorList>
    </citation>
    <scope>IDENTIFICATION</scope>
    <source>
        <strain evidence="10">Williams 82</strain>
    </source>
</reference>
<evidence type="ECO:0000313" key="9">
    <source>
        <dbReference type="EMBL" id="KRH58803.1"/>
    </source>
</evidence>
<keyword evidence="6 7" id="KW-0472">Membrane</keyword>
<dbReference type="Pfam" id="PF01490">
    <property type="entry name" value="Aa_trans"/>
    <property type="match status" value="1"/>
</dbReference>
<keyword evidence="11" id="KW-1185">Reference proteome</keyword>
<comment type="subcellular location">
    <subcellularLocation>
        <location evidence="1">Membrane</location>
        <topology evidence="1">Multi-pass membrane protein</topology>
    </subcellularLocation>
</comment>
<gene>
    <name evidence="9" type="ORF">GLYMA_05G149000</name>
</gene>
<dbReference type="EnsemblPlants" id="KRH58803">
    <property type="protein sequence ID" value="KRH58803"/>
    <property type="gene ID" value="GLYMA_05G149000"/>
</dbReference>
<evidence type="ECO:0000256" key="5">
    <source>
        <dbReference type="ARBA" id="ARBA00022989"/>
    </source>
</evidence>
<feature type="transmembrane region" description="Helical" evidence="7">
    <location>
        <begin position="326"/>
        <end position="348"/>
    </location>
</feature>
<evidence type="ECO:0000256" key="6">
    <source>
        <dbReference type="ARBA" id="ARBA00023136"/>
    </source>
</evidence>
<evidence type="ECO:0000256" key="2">
    <source>
        <dbReference type="ARBA" id="ARBA00022448"/>
    </source>
</evidence>
<feature type="transmembrane region" description="Helical" evidence="7">
    <location>
        <begin position="282"/>
        <end position="306"/>
    </location>
</feature>
<evidence type="ECO:0000256" key="4">
    <source>
        <dbReference type="ARBA" id="ARBA00022970"/>
    </source>
</evidence>
<feature type="transmembrane region" description="Helical" evidence="7">
    <location>
        <begin position="209"/>
        <end position="232"/>
    </location>
</feature>
<accession>I1K3P2</accession>
<dbReference type="OrthoDB" id="655540at2759"/>
<dbReference type="GO" id="GO:0015171">
    <property type="term" value="F:amino acid transmembrane transporter activity"/>
    <property type="evidence" value="ECO:0000318"/>
    <property type="project" value="GO_Central"/>
</dbReference>
<dbReference type="GO" id="GO:0031090">
    <property type="term" value="C:organelle membrane"/>
    <property type="evidence" value="ECO:0007669"/>
    <property type="project" value="UniProtKB-ARBA"/>
</dbReference>
<feature type="domain" description="Amino acid transporter transmembrane" evidence="8">
    <location>
        <begin position="89"/>
        <end position="444"/>
    </location>
</feature>
<evidence type="ECO:0000256" key="1">
    <source>
        <dbReference type="ARBA" id="ARBA00004141"/>
    </source>
</evidence>
<dbReference type="PANTHER" id="PTHR22950:SF696">
    <property type="entry name" value="AMINO ACID TRANSPORTER TRANSMEMBRANE DOMAIN-CONTAINING PROTEIN"/>
    <property type="match status" value="1"/>
</dbReference>
<proteinExistence type="predicted"/>
<feature type="transmembrane region" description="Helical" evidence="7">
    <location>
        <begin position="369"/>
        <end position="388"/>
    </location>
</feature>
<evidence type="ECO:0000313" key="10">
    <source>
        <dbReference type="EnsemblPlants" id="KRH58803"/>
    </source>
</evidence>
<evidence type="ECO:0000259" key="8">
    <source>
        <dbReference type="Pfam" id="PF01490"/>
    </source>
</evidence>
<dbReference type="GO" id="GO:0016020">
    <property type="term" value="C:membrane"/>
    <property type="evidence" value="ECO:0000318"/>
    <property type="project" value="GO_Central"/>
</dbReference>
<feature type="transmembrane region" description="Helical" evidence="7">
    <location>
        <begin position="252"/>
        <end position="270"/>
    </location>
</feature>
<dbReference type="GO" id="GO:0003333">
    <property type="term" value="P:amino acid transmembrane transport"/>
    <property type="evidence" value="ECO:0000318"/>
    <property type="project" value="GO_Central"/>
</dbReference>
<dbReference type="OMA" id="ELSATIW"/>
<sequence>MLKSLRKSLSLQQKCLQHKNQVDNAESVHGANLANCIFCVEETKQCKCDHNNIEDTKSAEGGTNLDAEHDSEANCSFTHAVINMVGMLIEQGGWTSAFLLIGLGVICAYSSHLLGKCLEKNTKLRSYVDIGGHAFGAKGRIMATTFIYMEIFMALVSYTISLHDNLNSIFSGMHLKLQLAKLSTLQLLTIGAVLIALPSLWLRDLSSISFLLTGGILMSLVIFVSIASTPIFGGVQINHKIPLLHLHSIPSISGLYIFSYGGHIVFPNLYKAMKDPSKFTKVSIVSFTLVTLLYTTLGFMGGKMFGPDVNSQVTLSMPPKLFVTKIALWATVVTPMTKYALEFAPFAIQLEKRLPKFNSGRTKMIIRSSVGSFLLLVILALALSVPYFEHVLCLTGSLVSVAICLIFPCAFYIKICWGQISKPLFVLNLSIITCGFLLGVMGTISSSNLLVKHFLQAQSA</sequence>
<feature type="transmembrane region" description="Helical" evidence="7">
    <location>
        <begin position="141"/>
        <end position="162"/>
    </location>
</feature>
<dbReference type="Gramene" id="KRH58803">
    <property type="protein sequence ID" value="KRH58803"/>
    <property type="gene ID" value="GLYMA_05G149000"/>
</dbReference>
<dbReference type="PANTHER" id="PTHR22950">
    <property type="entry name" value="AMINO ACID TRANSPORTER"/>
    <property type="match status" value="1"/>
</dbReference>
<feature type="transmembrane region" description="Helical" evidence="7">
    <location>
        <begin position="425"/>
        <end position="444"/>
    </location>
</feature>
<keyword evidence="2" id="KW-0813">Transport</keyword>
<dbReference type="Proteomes" id="UP000008827">
    <property type="component" value="Chromosome 5"/>
</dbReference>
<evidence type="ECO:0000256" key="7">
    <source>
        <dbReference type="SAM" id="Phobius"/>
    </source>
</evidence>
<dbReference type="HOGENOM" id="CLU_009646_1_1_1"/>
<keyword evidence="5 7" id="KW-1133">Transmembrane helix</keyword>
<protein>
    <recommendedName>
        <fullName evidence="8">Amino acid transporter transmembrane domain-containing protein</fullName>
    </recommendedName>
</protein>
<dbReference type="FunCoup" id="I1K3P2">
    <property type="interactions" value="420"/>
</dbReference>
<organism evidence="9">
    <name type="scientific">Glycine max</name>
    <name type="common">Soybean</name>
    <name type="synonym">Glycine hispida</name>
    <dbReference type="NCBI Taxonomy" id="3847"/>
    <lineage>
        <taxon>Eukaryota</taxon>
        <taxon>Viridiplantae</taxon>
        <taxon>Streptophyta</taxon>
        <taxon>Embryophyta</taxon>
        <taxon>Tracheophyta</taxon>
        <taxon>Spermatophyta</taxon>
        <taxon>Magnoliopsida</taxon>
        <taxon>eudicotyledons</taxon>
        <taxon>Gunneridae</taxon>
        <taxon>Pentapetalae</taxon>
        <taxon>rosids</taxon>
        <taxon>fabids</taxon>
        <taxon>Fabales</taxon>
        <taxon>Fabaceae</taxon>
        <taxon>Papilionoideae</taxon>
        <taxon>50 kb inversion clade</taxon>
        <taxon>NPAAA clade</taxon>
        <taxon>indigoferoid/millettioid clade</taxon>
        <taxon>Phaseoleae</taxon>
        <taxon>Glycine</taxon>
        <taxon>Glycine subgen. Soja</taxon>
    </lineage>
</organism>
<feature type="transmembrane region" description="Helical" evidence="7">
    <location>
        <begin position="182"/>
        <end position="202"/>
    </location>
</feature>
<dbReference type="InParanoid" id="I1K3P2"/>
<evidence type="ECO:0000256" key="3">
    <source>
        <dbReference type="ARBA" id="ARBA00022692"/>
    </source>
</evidence>
<reference evidence="9" key="3">
    <citation type="submission" date="2018-07" db="EMBL/GenBank/DDBJ databases">
        <title>WGS assembly of Glycine max.</title>
        <authorList>
            <person name="Schmutz J."/>
            <person name="Cannon S."/>
            <person name="Schlueter J."/>
            <person name="Ma J."/>
            <person name="Mitros T."/>
            <person name="Nelson W."/>
            <person name="Hyten D."/>
            <person name="Song Q."/>
            <person name="Thelen J."/>
            <person name="Cheng J."/>
            <person name="Xu D."/>
            <person name="Hellsten U."/>
            <person name="May G."/>
            <person name="Yu Y."/>
            <person name="Sakurai T."/>
            <person name="Umezawa T."/>
            <person name="Bhattacharyya M."/>
            <person name="Sandhu D."/>
            <person name="Valliyodan B."/>
            <person name="Lindquist E."/>
            <person name="Peto M."/>
            <person name="Grant D."/>
            <person name="Shu S."/>
            <person name="Goodstein D."/>
            <person name="Barry K."/>
            <person name="Futrell-Griggs M."/>
            <person name="Abernathy B."/>
            <person name="Du J."/>
            <person name="Tian Z."/>
            <person name="Zhu L."/>
            <person name="Gill N."/>
            <person name="Joshi T."/>
            <person name="Libault M."/>
            <person name="Sethuraman A."/>
            <person name="Zhang X."/>
            <person name="Shinozaki K."/>
            <person name="Nguyen H."/>
            <person name="Wing R."/>
            <person name="Cregan P."/>
            <person name="Specht J."/>
            <person name="Grimwood J."/>
            <person name="Rokhsar D."/>
            <person name="Stacey G."/>
            <person name="Shoemaker R."/>
            <person name="Jackson S."/>
        </authorList>
    </citation>
    <scope>NUCLEOTIDE SEQUENCE</scope>
    <source>
        <tissue evidence="9">Callus</tissue>
    </source>
</reference>
<feature type="transmembrane region" description="Helical" evidence="7">
    <location>
        <begin position="94"/>
        <end position="115"/>
    </location>
</feature>
<dbReference type="eggNOG" id="KOG1303">
    <property type="taxonomic scope" value="Eukaryota"/>
</dbReference>
<keyword evidence="4" id="KW-0029">Amino-acid transport</keyword>
<feature type="transmembrane region" description="Helical" evidence="7">
    <location>
        <begin position="394"/>
        <end position="413"/>
    </location>
</feature>
<reference evidence="9 10" key="1">
    <citation type="journal article" date="2010" name="Nature">
        <title>Genome sequence of the palaeopolyploid soybean.</title>
        <authorList>
            <person name="Schmutz J."/>
            <person name="Cannon S.B."/>
            <person name="Schlueter J."/>
            <person name="Ma J."/>
            <person name="Mitros T."/>
            <person name="Nelson W."/>
            <person name="Hyten D.L."/>
            <person name="Song Q."/>
            <person name="Thelen J.J."/>
            <person name="Cheng J."/>
            <person name="Xu D."/>
            <person name="Hellsten U."/>
            <person name="May G.D."/>
            <person name="Yu Y."/>
            <person name="Sakurai T."/>
            <person name="Umezawa T."/>
            <person name="Bhattacharyya M.K."/>
            <person name="Sandhu D."/>
            <person name="Valliyodan B."/>
            <person name="Lindquist E."/>
            <person name="Peto M."/>
            <person name="Grant D."/>
            <person name="Shu S."/>
            <person name="Goodstein D."/>
            <person name="Barry K."/>
            <person name="Futrell-Griggs M."/>
            <person name="Abernathy B."/>
            <person name="Du J."/>
            <person name="Tian Z."/>
            <person name="Zhu L."/>
            <person name="Gill N."/>
            <person name="Joshi T."/>
            <person name="Libault M."/>
            <person name="Sethuraman A."/>
            <person name="Zhang X.-C."/>
            <person name="Shinozaki K."/>
            <person name="Nguyen H.T."/>
            <person name="Wing R.A."/>
            <person name="Cregan P."/>
            <person name="Specht J."/>
            <person name="Grimwood J."/>
            <person name="Rokhsar D."/>
            <person name="Stacey G."/>
            <person name="Shoemaker R.C."/>
            <person name="Jackson S.A."/>
        </authorList>
    </citation>
    <scope>NUCLEOTIDE SEQUENCE [LARGE SCALE GENOMIC DNA]</scope>
    <source>
        <strain evidence="10">cv. Williams 82</strain>
        <tissue evidence="9">Callus</tissue>
    </source>
</reference>
<dbReference type="EMBL" id="CM000838">
    <property type="protein sequence ID" value="KRH58803.1"/>
    <property type="molecule type" value="Genomic_DNA"/>
</dbReference>
<dbReference type="AlphaFoldDB" id="I1K3P2"/>
<dbReference type="InterPro" id="IPR013057">
    <property type="entry name" value="AA_transpt_TM"/>
</dbReference>
<name>I1K3P2_SOYBN</name>
<evidence type="ECO:0000313" key="11">
    <source>
        <dbReference type="Proteomes" id="UP000008827"/>
    </source>
</evidence>
<dbReference type="PaxDb" id="3847-GLYMA05G28160.1"/>
<keyword evidence="3 7" id="KW-0812">Transmembrane</keyword>